<dbReference type="EMBL" id="JARMAB010000040">
    <property type="protein sequence ID" value="MED1205719.1"/>
    <property type="molecule type" value="Genomic_DNA"/>
</dbReference>
<evidence type="ECO:0000256" key="1">
    <source>
        <dbReference type="SAM" id="Phobius"/>
    </source>
</evidence>
<name>A0ABU6MMJ6_9BACI</name>
<dbReference type="InterPro" id="IPR012347">
    <property type="entry name" value="Ferritin-like"/>
</dbReference>
<dbReference type="InterPro" id="IPR021617">
    <property type="entry name" value="DUF3231"/>
</dbReference>
<organism evidence="2 3">
    <name type="scientific">Heyndrickxia acidicola</name>
    <dbReference type="NCBI Taxonomy" id="209389"/>
    <lineage>
        <taxon>Bacteria</taxon>
        <taxon>Bacillati</taxon>
        <taxon>Bacillota</taxon>
        <taxon>Bacilli</taxon>
        <taxon>Bacillales</taxon>
        <taxon>Bacillaceae</taxon>
        <taxon>Heyndrickxia</taxon>
    </lineage>
</organism>
<proteinExistence type="predicted"/>
<keyword evidence="3" id="KW-1185">Reference proteome</keyword>
<accession>A0ABU6MMJ6</accession>
<dbReference type="RefSeq" id="WP_066264216.1">
    <property type="nucleotide sequence ID" value="NZ_JARMAB010000040.1"/>
</dbReference>
<comment type="caution">
    <text evidence="2">The sequence shown here is derived from an EMBL/GenBank/DDBJ whole genome shotgun (WGS) entry which is preliminary data.</text>
</comment>
<dbReference type="Proteomes" id="UP001341444">
    <property type="component" value="Unassembled WGS sequence"/>
</dbReference>
<feature type="transmembrane region" description="Helical" evidence="1">
    <location>
        <begin position="263"/>
        <end position="287"/>
    </location>
</feature>
<keyword evidence="1" id="KW-1133">Transmembrane helix</keyword>
<evidence type="ECO:0000313" key="3">
    <source>
        <dbReference type="Proteomes" id="UP001341444"/>
    </source>
</evidence>
<reference evidence="2 3" key="1">
    <citation type="submission" date="2023-03" db="EMBL/GenBank/DDBJ databases">
        <title>Bacillus Genome Sequencing.</title>
        <authorList>
            <person name="Dunlap C."/>
        </authorList>
    </citation>
    <scope>NUCLEOTIDE SEQUENCE [LARGE SCALE GENOMIC DNA]</scope>
    <source>
        <strain evidence="2 3">B-23453</strain>
    </source>
</reference>
<keyword evidence="1" id="KW-0812">Transmembrane</keyword>
<evidence type="ECO:0000313" key="2">
    <source>
        <dbReference type="EMBL" id="MED1205719.1"/>
    </source>
</evidence>
<dbReference type="Pfam" id="PF11553">
    <property type="entry name" value="DUF3231"/>
    <property type="match status" value="2"/>
</dbReference>
<gene>
    <name evidence="2" type="ORF">P4T90_22035</name>
</gene>
<keyword evidence="1" id="KW-0472">Membrane</keyword>
<sequence>MNKKNPLSASEVGTLWLTYLEKTLILRILEYFIAKSDEEQPKNIMGGLWQELDYYIKKIEEVFKGEGAAIPVGFSKTDVNTEAPALYGNGFDIMLVRILKEISMGMYTINMNMAYRDDVMEIYEGLTSITQKIYKLSTLYLLGKGILTSPPKVTLTKHNEYVESKAYLSGFNLFKENRALNDIELGYLHHGIETNNVGMQLITGFAQCAKNKEVKKYFLRGKELAKKQIKIFEELLIKSDIQSTASTGSTVTTSTIAPFSEKLMMFCVYILNGFGIVGTSFGTIFSLRSDLSMQSALLAKDIYFYAQDGIKLMIKNGWLEEPPHMEDRHQIINGKSDQ</sequence>
<protein>
    <submittedName>
        <fullName evidence="2">DUF3231 family protein</fullName>
    </submittedName>
</protein>
<dbReference type="Gene3D" id="1.20.1260.10">
    <property type="match status" value="2"/>
</dbReference>